<dbReference type="Gene3D" id="2.60.120.260">
    <property type="entry name" value="Galactose-binding domain-like"/>
    <property type="match status" value="1"/>
</dbReference>
<dbReference type="GO" id="GO:0006004">
    <property type="term" value="P:fucose metabolic process"/>
    <property type="evidence" value="ECO:0007669"/>
    <property type="project" value="TreeGrafter"/>
</dbReference>
<dbReference type="GO" id="GO:0016139">
    <property type="term" value="P:glycoside catabolic process"/>
    <property type="evidence" value="ECO:0007669"/>
    <property type="project" value="TreeGrafter"/>
</dbReference>
<keyword evidence="5" id="KW-0326">Glycosidase</keyword>
<dbReference type="EC" id="3.2.1.51" evidence="2"/>
<dbReference type="InterPro" id="IPR008979">
    <property type="entry name" value="Galactose-bd-like_sf"/>
</dbReference>
<dbReference type="GO" id="GO:0004560">
    <property type="term" value="F:alpha-L-fucosidase activity"/>
    <property type="evidence" value="ECO:0007669"/>
    <property type="project" value="InterPro"/>
</dbReference>
<evidence type="ECO:0000313" key="8">
    <source>
        <dbReference type="Proteomes" id="UP000050949"/>
    </source>
</evidence>
<name>A0A0R1X920_9LACO</name>
<gene>
    <name evidence="7" type="ORF">FC91_GL002980</name>
</gene>
<dbReference type="InterPro" id="IPR057739">
    <property type="entry name" value="Glyco_hydro_29_N"/>
</dbReference>
<dbReference type="SMART" id="SM00812">
    <property type="entry name" value="Alpha_L_fucos"/>
    <property type="match status" value="1"/>
</dbReference>
<organism evidence="7 8">
    <name type="scientific">Schleiferilactobacillus harbinensis DSM 16991</name>
    <dbReference type="NCBI Taxonomy" id="1122147"/>
    <lineage>
        <taxon>Bacteria</taxon>
        <taxon>Bacillati</taxon>
        <taxon>Bacillota</taxon>
        <taxon>Bacilli</taxon>
        <taxon>Lactobacillales</taxon>
        <taxon>Lactobacillaceae</taxon>
        <taxon>Schleiferilactobacillus</taxon>
    </lineage>
</organism>
<evidence type="ECO:0000256" key="5">
    <source>
        <dbReference type="ARBA" id="ARBA00023295"/>
    </source>
</evidence>
<dbReference type="PANTHER" id="PTHR10030:SF37">
    <property type="entry name" value="ALPHA-L-FUCOSIDASE-RELATED"/>
    <property type="match status" value="1"/>
</dbReference>
<dbReference type="AlphaFoldDB" id="A0A0R1X920"/>
<dbReference type="InterPro" id="IPR000933">
    <property type="entry name" value="Glyco_hydro_29"/>
</dbReference>
<evidence type="ECO:0000256" key="2">
    <source>
        <dbReference type="ARBA" id="ARBA00012662"/>
    </source>
</evidence>
<dbReference type="EMBL" id="AZFW01000070">
    <property type="protein sequence ID" value="KRM26610.1"/>
    <property type="molecule type" value="Genomic_DNA"/>
</dbReference>
<protein>
    <recommendedName>
        <fullName evidence="2">alpha-L-fucosidase</fullName>
        <ecNumber evidence="2">3.2.1.51</ecNumber>
    </recommendedName>
</protein>
<dbReference type="SUPFAM" id="SSF51445">
    <property type="entry name" value="(Trans)glycosidases"/>
    <property type="match status" value="1"/>
</dbReference>
<keyword evidence="4" id="KW-0378">Hydrolase</keyword>
<dbReference type="SUPFAM" id="SSF49785">
    <property type="entry name" value="Galactose-binding domain-like"/>
    <property type="match status" value="1"/>
</dbReference>
<proteinExistence type="inferred from homology"/>
<evidence type="ECO:0000256" key="3">
    <source>
        <dbReference type="ARBA" id="ARBA00022729"/>
    </source>
</evidence>
<evidence type="ECO:0000259" key="6">
    <source>
        <dbReference type="Pfam" id="PF01120"/>
    </source>
</evidence>
<dbReference type="Gene3D" id="3.20.20.80">
    <property type="entry name" value="Glycosidases"/>
    <property type="match status" value="1"/>
</dbReference>
<reference evidence="7 8" key="1">
    <citation type="journal article" date="2015" name="Genome Announc.">
        <title>Expanding the biotechnology potential of lactobacilli through comparative genomics of 213 strains and associated genera.</title>
        <authorList>
            <person name="Sun Z."/>
            <person name="Harris H.M."/>
            <person name="McCann A."/>
            <person name="Guo C."/>
            <person name="Argimon S."/>
            <person name="Zhang W."/>
            <person name="Yang X."/>
            <person name="Jeffery I.B."/>
            <person name="Cooney J.C."/>
            <person name="Kagawa T.F."/>
            <person name="Liu W."/>
            <person name="Song Y."/>
            <person name="Salvetti E."/>
            <person name="Wrobel A."/>
            <person name="Rasinkangas P."/>
            <person name="Parkhill J."/>
            <person name="Rea M.C."/>
            <person name="O'Sullivan O."/>
            <person name="Ritari J."/>
            <person name="Douillard F.P."/>
            <person name="Paul Ross R."/>
            <person name="Yang R."/>
            <person name="Briner A.E."/>
            <person name="Felis G.E."/>
            <person name="de Vos W.M."/>
            <person name="Barrangou R."/>
            <person name="Klaenhammer T.R."/>
            <person name="Caufield P.W."/>
            <person name="Cui Y."/>
            <person name="Zhang H."/>
            <person name="O'Toole P.W."/>
        </authorList>
    </citation>
    <scope>NUCLEOTIDE SEQUENCE [LARGE SCALE GENOMIC DNA]</scope>
    <source>
        <strain evidence="7 8">DSM 16991</strain>
    </source>
</reference>
<dbReference type="Pfam" id="PF01120">
    <property type="entry name" value="Alpha_L_fucos"/>
    <property type="match status" value="1"/>
</dbReference>
<dbReference type="RefSeq" id="WP_035441072.1">
    <property type="nucleotide sequence ID" value="NZ_AUEH01000051.1"/>
</dbReference>
<keyword evidence="3" id="KW-0732">Signal</keyword>
<accession>A0A0R1X920</accession>
<dbReference type="OrthoDB" id="107551at2"/>
<feature type="domain" description="Glycoside hydrolase family 29 N-terminal" evidence="6">
    <location>
        <begin position="44"/>
        <end position="338"/>
    </location>
</feature>
<comment type="similarity">
    <text evidence="1">Belongs to the glycosyl hydrolase 29 family.</text>
</comment>
<dbReference type="InterPro" id="IPR017853">
    <property type="entry name" value="GH"/>
</dbReference>
<dbReference type="PATRIC" id="fig|1122147.4.peg.3069"/>
<dbReference type="PANTHER" id="PTHR10030">
    <property type="entry name" value="ALPHA-L-FUCOSIDASE"/>
    <property type="match status" value="1"/>
</dbReference>
<dbReference type="eggNOG" id="COG3669">
    <property type="taxonomic scope" value="Bacteria"/>
</dbReference>
<dbReference type="Proteomes" id="UP000050949">
    <property type="component" value="Unassembled WGS sequence"/>
</dbReference>
<comment type="caution">
    <text evidence="7">The sequence shown here is derived from an EMBL/GenBank/DDBJ whole genome shotgun (WGS) entry which is preliminary data.</text>
</comment>
<sequence>MDIDYAAGIVPAPRQLAWQRQEFYGFIHFGMNTFTDQEWGTGQESPALFNPTHLDPRQWADTARRAGMTGLILTCKHHDGFCLWPSRYTDHTVAQSTWRDGQGDVVAETAQACWEFGLKFGIYLSPWDRAEPTYGTGTPYNDFYINQLIELLTQYGPIFEVWLDGANGEGPNGKKQHYDWTRIYETVRRYQPEAVIAVSGPDVRWVGNEAGHTRTDEWSVVPAGLRDTEKTADRSQKADDAAFAQTYTLADDDLGSRQALADYTGPLVWYPAEVNTSIRPGWFYHADQDTAVKSADALFALYQQAVGGNATLLLNLPPMPSGQLAEPDVAVLAALGRQVHAFQQENLLAGGQVTFSSVQQGMPAGSLFTHSTQSEYWQPAADDSAPTVTVVLPHPVTLNALVLQEEISRGQHIETVQAAVQRPGTTAWEPVATIGTVGYQRIARMPEMTVQAVRLVFTQYRQFPTLRYLGGNLLT</sequence>
<evidence type="ECO:0000256" key="1">
    <source>
        <dbReference type="ARBA" id="ARBA00007951"/>
    </source>
</evidence>
<dbReference type="GO" id="GO:0005764">
    <property type="term" value="C:lysosome"/>
    <property type="evidence" value="ECO:0007669"/>
    <property type="project" value="TreeGrafter"/>
</dbReference>
<evidence type="ECO:0000256" key="4">
    <source>
        <dbReference type="ARBA" id="ARBA00022801"/>
    </source>
</evidence>
<evidence type="ECO:0000313" key="7">
    <source>
        <dbReference type="EMBL" id="KRM26610.1"/>
    </source>
</evidence>